<evidence type="ECO:0000313" key="3">
    <source>
        <dbReference type="Proteomes" id="UP000054997"/>
    </source>
</evidence>
<dbReference type="Proteomes" id="UP000054997">
    <property type="component" value="Unassembled WGS sequence"/>
</dbReference>
<dbReference type="AlphaFoldDB" id="A0A0W0VTY4"/>
<comment type="caution">
    <text evidence="2">The sequence shown here is derived from an EMBL/GenBank/DDBJ whole genome shotgun (WGS) entry which is preliminary data.</text>
</comment>
<gene>
    <name evidence="2" type="ORF">Llon_0206</name>
</gene>
<reference evidence="2 3" key="1">
    <citation type="submission" date="2015-11" db="EMBL/GenBank/DDBJ databases">
        <title>Genomic analysis of 38 Legionella species identifies large and diverse effector repertoires.</title>
        <authorList>
            <person name="Burstein D."/>
            <person name="Amaro F."/>
            <person name="Zusman T."/>
            <person name="Lifshitz Z."/>
            <person name="Cohen O."/>
            <person name="Gilbert J.A."/>
            <person name="Pupko T."/>
            <person name="Shuman H.A."/>
            <person name="Segal G."/>
        </authorList>
    </citation>
    <scope>NUCLEOTIDE SEQUENCE [LARGE SCALE GENOMIC DNA]</scope>
    <source>
        <strain evidence="2 3">ATCC 49505</strain>
    </source>
</reference>
<dbReference type="Pfam" id="PF14229">
    <property type="entry name" value="DUF4332"/>
    <property type="match status" value="1"/>
</dbReference>
<keyword evidence="3" id="KW-1185">Reference proteome</keyword>
<dbReference type="STRING" id="45068.Llon_0206"/>
<evidence type="ECO:0000259" key="1">
    <source>
        <dbReference type="Pfam" id="PF14229"/>
    </source>
</evidence>
<protein>
    <recommendedName>
        <fullName evidence="1">DUF4332 domain-containing protein</fullName>
    </recommendedName>
</protein>
<dbReference type="PATRIC" id="fig|45068.5.peg.216"/>
<sequence length="134" mass="15323">MYKLSKLENIGVKFAALLLEAGIEDQEQLLDFCRLRNKRLELAQKTGINPKLIYKWTIEADLARITGIGGEYAELLQYCDIDSVQTLAVMDAEKLQQILEDENKKTKLVRHLPSLNQIETWIAQAKKLPPVVEK</sequence>
<proteinExistence type="predicted"/>
<dbReference type="RefSeq" id="WP_058528217.1">
    <property type="nucleotide sequence ID" value="NZ_CAAAHZ010000013.1"/>
</dbReference>
<feature type="domain" description="DUF4332" evidence="1">
    <location>
        <begin position="9"/>
        <end position="128"/>
    </location>
</feature>
<dbReference type="OrthoDB" id="9794786at2"/>
<organism evidence="2 3">
    <name type="scientific">Legionella londiniensis</name>
    <dbReference type="NCBI Taxonomy" id="45068"/>
    <lineage>
        <taxon>Bacteria</taxon>
        <taxon>Pseudomonadati</taxon>
        <taxon>Pseudomonadota</taxon>
        <taxon>Gammaproteobacteria</taxon>
        <taxon>Legionellales</taxon>
        <taxon>Legionellaceae</taxon>
        <taxon>Legionella</taxon>
    </lineage>
</organism>
<dbReference type="EMBL" id="LNYK01000001">
    <property type="protein sequence ID" value="KTD23321.1"/>
    <property type="molecule type" value="Genomic_DNA"/>
</dbReference>
<evidence type="ECO:0000313" key="2">
    <source>
        <dbReference type="EMBL" id="KTD23321.1"/>
    </source>
</evidence>
<name>A0A0W0VTY4_9GAMM</name>
<accession>A0A0W0VTY4</accession>
<dbReference type="InterPro" id="IPR025567">
    <property type="entry name" value="DUF4332"/>
</dbReference>